<evidence type="ECO:0000256" key="7">
    <source>
        <dbReference type="ARBA" id="ARBA00023125"/>
    </source>
</evidence>
<evidence type="ECO:0000256" key="3">
    <source>
        <dbReference type="ARBA" id="ARBA00022741"/>
    </source>
</evidence>
<evidence type="ECO:0000313" key="14">
    <source>
        <dbReference type="EMBL" id="GFM35744.1"/>
    </source>
</evidence>
<comment type="catalytic activity">
    <reaction evidence="9 11">
        <text>ATP + H2O = ADP + phosphate + H(+)</text>
        <dbReference type="Rhea" id="RHEA:13065"/>
        <dbReference type="ChEBI" id="CHEBI:15377"/>
        <dbReference type="ChEBI" id="CHEBI:15378"/>
        <dbReference type="ChEBI" id="CHEBI:30616"/>
        <dbReference type="ChEBI" id="CHEBI:43474"/>
        <dbReference type="ChEBI" id="CHEBI:456216"/>
    </reaction>
</comment>
<keyword evidence="5 11" id="KW-0378">Hydrolase</keyword>
<dbReference type="Pfam" id="PF12848">
    <property type="entry name" value="ABC_tran_Xtn"/>
    <property type="match status" value="1"/>
</dbReference>
<dbReference type="SUPFAM" id="SSF52540">
    <property type="entry name" value="P-loop containing nucleoside triphosphate hydrolases"/>
    <property type="match status" value="2"/>
</dbReference>
<evidence type="ECO:0000256" key="2">
    <source>
        <dbReference type="ARBA" id="ARBA00022737"/>
    </source>
</evidence>
<keyword evidence="2 11" id="KW-0677">Repeat</keyword>
<accession>A0A7J0BRU6</accession>
<evidence type="ECO:0000256" key="8">
    <source>
        <dbReference type="ARBA" id="ARBA00023204"/>
    </source>
</evidence>
<dbReference type="PANTHER" id="PTHR42855">
    <property type="entry name" value="ABC TRANSPORTER ATP-BINDING SUBUNIT"/>
    <property type="match status" value="1"/>
</dbReference>
<dbReference type="InterPro" id="IPR043686">
    <property type="entry name" value="Uup"/>
</dbReference>
<evidence type="ECO:0000256" key="10">
    <source>
        <dbReference type="ARBA" id="ARBA00061478"/>
    </source>
</evidence>
<dbReference type="InterPro" id="IPR032781">
    <property type="entry name" value="ABC_tran_Xtn"/>
</dbReference>
<dbReference type="GO" id="GO:0006281">
    <property type="term" value="P:DNA repair"/>
    <property type="evidence" value="ECO:0007669"/>
    <property type="project" value="UniProtKB-KW"/>
</dbReference>
<evidence type="ECO:0000256" key="1">
    <source>
        <dbReference type="ARBA" id="ARBA00022490"/>
    </source>
</evidence>
<dbReference type="Proteomes" id="UP000503820">
    <property type="component" value="Unassembled WGS sequence"/>
</dbReference>
<dbReference type="InterPro" id="IPR017871">
    <property type="entry name" value="ABC_transporter-like_CS"/>
</dbReference>
<sequence>MALLSLHNVSLSLGGPLLLDGVNLQIEEGQRVCLLGRNGAGKSTFLKVMHGDISPDGGTVALQQGLRVSMLAQDVPRDISGQVYGVIAGGVQGAGGDGRVGQALAEYHLAASRMEAGDMSPETAQRMARAQQVLDEADGWQAHSMVQGIINHLKLRPDVEFSSLSGGMKRRVMLARALAAEPDMLLLDEPTNHLDVDSIDWLEEFLLRRVRTLVLVTHDRMFLRRVANRIVELDRGHLADWSCDYDTFLERKEGQLHAEQQEWNRHDKKLASEEVWVRKGIKARRTRNMGRVRALEALRDEHRQRRERTGTVNMHVQEAERSGKLVVDARAITYTYPDASEPVIRDVSLVISRGDKVGLLGPNGVGKTTMLKLLLGRLQPQEGSVRHGTRLEVAYFDQLRAELDDNLSVRRSVADGGDTVEINGVQKHVVGYLKEFLFDPERIHMPVKTLSGGERNRLLLARLFTKPSNVLVFDEPTNDLDMETLDLLEDLLVQYSGTVLVVSHDREFLNNVVTSTLAFEGGGRVREYVGGYDDWLRQRSAPGSVSAAGAVVPDAGKDGAEPPASATSAGVQVRKLTFNEQRELSALREELAGLPSVLESLEAEQRELETHLADSGFYTRDPAGFTAAGERMTVLEEEQLRTLERWEAVESRIAELEALRG</sequence>
<keyword evidence="6 11" id="KW-0067">ATP-binding</keyword>
<organism evidence="14 15">
    <name type="scientific">Desulfovibrio psychrotolerans</name>
    <dbReference type="NCBI Taxonomy" id="415242"/>
    <lineage>
        <taxon>Bacteria</taxon>
        <taxon>Pseudomonadati</taxon>
        <taxon>Thermodesulfobacteriota</taxon>
        <taxon>Desulfovibrionia</taxon>
        <taxon>Desulfovibrionales</taxon>
        <taxon>Desulfovibrionaceae</taxon>
        <taxon>Desulfovibrio</taxon>
    </lineage>
</organism>
<feature type="domain" description="ABC transporter" evidence="13">
    <location>
        <begin position="327"/>
        <end position="547"/>
    </location>
</feature>
<keyword evidence="8 11" id="KW-0234">DNA repair</keyword>
<dbReference type="GO" id="GO:0003677">
    <property type="term" value="F:DNA binding"/>
    <property type="evidence" value="ECO:0007669"/>
    <property type="project" value="UniProtKB-UniRule"/>
</dbReference>
<dbReference type="EMBL" id="BLVP01000001">
    <property type="protein sequence ID" value="GFM35744.1"/>
    <property type="molecule type" value="Genomic_DNA"/>
</dbReference>
<keyword evidence="3 11" id="KW-0547">Nucleotide-binding</keyword>
<dbReference type="FunFam" id="3.40.50.300:FF:000309">
    <property type="entry name" value="ABC transporter ATP-binding protein"/>
    <property type="match status" value="1"/>
</dbReference>
<dbReference type="PROSITE" id="PS50893">
    <property type="entry name" value="ABC_TRANSPORTER_2"/>
    <property type="match status" value="2"/>
</dbReference>
<gene>
    <name evidence="11" type="primary">uup</name>
    <name evidence="14" type="ORF">DSM19430T_04280</name>
</gene>
<protein>
    <recommendedName>
        <fullName evidence="11">ATP-binding protein Uup</fullName>
        <ecNumber evidence="11">3.6.1.-</ecNumber>
    </recommendedName>
</protein>
<dbReference type="InterPro" id="IPR003439">
    <property type="entry name" value="ABC_transporter-like_ATP-bd"/>
</dbReference>
<comment type="subcellular location">
    <subcellularLocation>
        <location evidence="11">Cytoplasm</location>
    </subcellularLocation>
    <text evidence="11">Associates with ribosomes.</text>
</comment>
<comment type="similarity">
    <text evidence="10 11">Belongs to the ABC transporter superfamily. ABCF family. Uup subfamily.</text>
</comment>
<keyword evidence="1 11" id="KW-0963">Cytoplasm</keyword>
<keyword evidence="4 11" id="KW-0227">DNA damage</keyword>
<name>A0A7J0BRU6_9BACT</name>
<dbReference type="CDD" id="cd03221">
    <property type="entry name" value="ABCF_EF-3"/>
    <property type="match status" value="2"/>
</dbReference>
<dbReference type="HAMAP" id="MF_00848">
    <property type="entry name" value="Uup"/>
    <property type="match status" value="1"/>
</dbReference>
<dbReference type="GO" id="GO:0016887">
    <property type="term" value="F:ATP hydrolysis activity"/>
    <property type="evidence" value="ECO:0007669"/>
    <property type="project" value="UniProtKB-UniRule"/>
</dbReference>
<evidence type="ECO:0000256" key="11">
    <source>
        <dbReference type="HAMAP-Rule" id="MF_00848"/>
    </source>
</evidence>
<dbReference type="InterPro" id="IPR037118">
    <property type="entry name" value="Val-tRNA_synth_C_sf"/>
</dbReference>
<feature type="region of interest" description="Disordered" evidence="12">
    <location>
        <begin position="547"/>
        <end position="568"/>
    </location>
</feature>
<dbReference type="InterPro" id="IPR032524">
    <property type="entry name" value="ABC_tran_C"/>
</dbReference>
<keyword evidence="15" id="KW-1185">Reference proteome</keyword>
<feature type="binding site" evidence="11">
    <location>
        <begin position="361"/>
        <end position="368"/>
    </location>
    <ligand>
        <name>ATP</name>
        <dbReference type="ChEBI" id="CHEBI:30616"/>
        <label>2</label>
    </ligand>
</feature>
<feature type="domain" description="ABC transporter" evidence="13">
    <location>
        <begin position="4"/>
        <end position="260"/>
    </location>
</feature>
<dbReference type="PANTHER" id="PTHR42855:SF1">
    <property type="entry name" value="ABC TRANSPORTER DOMAIN-CONTAINING PROTEIN"/>
    <property type="match status" value="1"/>
</dbReference>
<dbReference type="GO" id="GO:0043022">
    <property type="term" value="F:ribosome binding"/>
    <property type="evidence" value="ECO:0007669"/>
    <property type="project" value="UniProtKB-UniRule"/>
</dbReference>
<reference evidence="14 15" key="1">
    <citation type="submission" date="2020-05" db="EMBL/GenBank/DDBJ databases">
        <title>Draft genome sequence of Desulfovibrio psychrotolerans JS1T.</title>
        <authorList>
            <person name="Ueno A."/>
            <person name="Tamazawa S."/>
            <person name="Tamamura S."/>
            <person name="Murakami T."/>
            <person name="Kiyama T."/>
            <person name="Inomata H."/>
            <person name="Amano Y."/>
            <person name="Miyakawa K."/>
            <person name="Tamaki H."/>
            <person name="Naganuma T."/>
            <person name="Kaneko K."/>
        </authorList>
    </citation>
    <scope>NUCLEOTIDE SEQUENCE [LARGE SCALE GENOMIC DNA]</scope>
    <source>
        <strain evidence="14 15">JS1</strain>
    </source>
</reference>
<evidence type="ECO:0000256" key="5">
    <source>
        <dbReference type="ARBA" id="ARBA00022801"/>
    </source>
</evidence>
<dbReference type="Gene3D" id="3.40.50.300">
    <property type="entry name" value="P-loop containing nucleotide triphosphate hydrolases"/>
    <property type="match status" value="2"/>
</dbReference>
<dbReference type="InterPro" id="IPR051309">
    <property type="entry name" value="ABCF_ATPase"/>
</dbReference>
<dbReference type="Gene3D" id="1.10.287.380">
    <property type="entry name" value="Valyl-tRNA synthetase, C-terminal domain"/>
    <property type="match status" value="1"/>
</dbReference>
<evidence type="ECO:0000259" key="13">
    <source>
        <dbReference type="PROSITE" id="PS50893"/>
    </source>
</evidence>
<dbReference type="AlphaFoldDB" id="A0A7J0BRU6"/>
<dbReference type="SMART" id="SM00382">
    <property type="entry name" value="AAA"/>
    <property type="match status" value="2"/>
</dbReference>
<evidence type="ECO:0000313" key="15">
    <source>
        <dbReference type="Proteomes" id="UP000503820"/>
    </source>
</evidence>
<dbReference type="Pfam" id="PF00005">
    <property type="entry name" value="ABC_tran"/>
    <property type="match status" value="2"/>
</dbReference>
<dbReference type="InterPro" id="IPR003593">
    <property type="entry name" value="AAA+_ATPase"/>
</dbReference>
<evidence type="ECO:0000256" key="12">
    <source>
        <dbReference type="SAM" id="MobiDB-lite"/>
    </source>
</evidence>
<keyword evidence="7 11" id="KW-0238">DNA-binding</keyword>
<evidence type="ECO:0000256" key="4">
    <source>
        <dbReference type="ARBA" id="ARBA00022763"/>
    </source>
</evidence>
<dbReference type="InterPro" id="IPR027417">
    <property type="entry name" value="P-loop_NTPase"/>
</dbReference>
<dbReference type="PROSITE" id="PS00211">
    <property type="entry name" value="ABC_TRANSPORTER_1"/>
    <property type="match status" value="2"/>
</dbReference>
<dbReference type="Pfam" id="PF16326">
    <property type="entry name" value="ABC_tran_CTD"/>
    <property type="match status" value="1"/>
</dbReference>
<evidence type="ECO:0000256" key="6">
    <source>
        <dbReference type="ARBA" id="ARBA00022840"/>
    </source>
</evidence>
<dbReference type="RefSeq" id="WP_174408424.1">
    <property type="nucleotide sequence ID" value="NZ_BLVP01000001.1"/>
</dbReference>
<comment type="caution">
    <text evidence="14">The sequence shown here is derived from an EMBL/GenBank/DDBJ whole genome shotgun (WGS) entry which is preliminary data.</text>
</comment>
<dbReference type="GO" id="GO:0005737">
    <property type="term" value="C:cytoplasm"/>
    <property type="evidence" value="ECO:0007669"/>
    <property type="project" value="UniProtKB-SubCell"/>
</dbReference>
<dbReference type="GO" id="GO:0005524">
    <property type="term" value="F:ATP binding"/>
    <property type="evidence" value="ECO:0007669"/>
    <property type="project" value="UniProtKB-UniRule"/>
</dbReference>
<evidence type="ECO:0000256" key="9">
    <source>
        <dbReference type="ARBA" id="ARBA00049360"/>
    </source>
</evidence>
<feature type="binding site" evidence="11">
    <location>
        <begin position="36"/>
        <end position="43"/>
    </location>
    <ligand>
        <name>ATP</name>
        <dbReference type="ChEBI" id="CHEBI:30616"/>
        <label>1</label>
    </ligand>
</feature>
<dbReference type="FunFam" id="3.40.50.300:FF:000011">
    <property type="entry name" value="Putative ABC transporter ATP-binding component"/>
    <property type="match status" value="1"/>
</dbReference>
<dbReference type="EC" id="3.6.1.-" evidence="11"/>
<proteinExistence type="inferred from homology"/>
<comment type="function">
    <text evidence="11">Probably plays a role in ribosome assembly or function. May be involved in resolution of branched DNA intermediates that result from template switching in postreplication gaps. Binds DNA and has ATPase activity.</text>
</comment>